<dbReference type="Pfam" id="PF01381">
    <property type="entry name" value="HTH_3"/>
    <property type="match status" value="1"/>
</dbReference>
<keyword evidence="1" id="KW-0238">DNA-binding</keyword>
<accession>A0A3M9MRM0</accession>
<dbReference type="PANTHER" id="PTHR46797">
    <property type="entry name" value="HTH-TYPE TRANSCRIPTIONAL REGULATOR"/>
    <property type="match status" value="1"/>
</dbReference>
<dbReference type="PROSITE" id="PS50943">
    <property type="entry name" value="HTH_CROC1"/>
    <property type="match status" value="1"/>
</dbReference>
<dbReference type="InterPro" id="IPR001387">
    <property type="entry name" value="Cro/C1-type_HTH"/>
</dbReference>
<evidence type="ECO:0000259" key="2">
    <source>
        <dbReference type="PROSITE" id="PS50943"/>
    </source>
</evidence>
<dbReference type="GO" id="GO:0003700">
    <property type="term" value="F:DNA-binding transcription factor activity"/>
    <property type="evidence" value="ECO:0007669"/>
    <property type="project" value="TreeGrafter"/>
</dbReference>
<dbReference type="CDD" id="cd00093">
    <property type="entry name" value="HTH_XRE"/>
    <property type="match status" value="1"/>
</dbReference>
<dbReference type="InterPro" id="IPR050807">
    <property type="entry name" value="TransReg_Diox_bact_type"/>
</dbReference>
<reference evidence="3 4" key="1">
    <citation type="submission" date="2018-11" db="EMBL/GenBank/DDBJ databases">
        <title>Rufibacter latericius sp. nov., isolated from water in Baiyang Lake.</title>
        <authorList>
            <person name="Yang Y."/>
        </authorList>
    </citation>
    <scope>NUCLEOTIDE SEQUENCE [LARGE SCALE GENOMIC DNA]</scope>
    <source>
        <strain evidence="3 4">MCC P1</strain>
    </source>
</reference>
<dbReference type="Gene3D" id="1.10.260.40">
    <property type="entry name" value="lambda repressor-like DNA-binding domains"/>
    <property type="match status" value="1"/>
</dbReference>
<keyword evidence="4" id="KW-1185">Reference proteome</keyword>
<feature type="domain" description="HTH cro/C1-type" evidence="2">
    <location>
        <begin position="7"/>
        <end position="61"/>
    </location>
</feature>
<dbReference type="InterPro" id="IPR010982">
    <property type="entry name" value="Lambda_DNA-bd_dom_sf"/>
</dbReference>
<evidence type="ECO:0000313" key="3">
    <source>
        <dbReference type="EMBL" id="RNI27368.1"/>
    </source>
</evidence>
<gene>
    <name evidence="3" type="ORF">EFA69_14610</name>
</gene>
<name>A0A3M9MRM0_9BACT</name>
<comment type="caution">
    <text evidence="3">The sequence shown here is derived from an EMBL/GenBank/DDBJ whole genome shotgun (WGS) entry which is preliminary data.</text>
</comment>
<dbReference type="EMBL" id="RJJE01000017">
    <property type="protein sequence ID" value="RNI27368.1"/>
    <property type="molecule type" value="Genomic_DNA"/>
</dbReference>
<evidence type="ECO:0000256" key="1">
    <source>
        <dbReference type="ARBA" id="ARBA00023125"/>
    </source>
</evidence>
<proteinExistence type="predicted"/>
<protein>
    <submittedName>
        <fullName evidence="3">XRE family transcriptional regulator</fullName>
    </submittedName>
</protein>
<dbReference type="PANTHER" id="PTHR46797:SF1">
    <property type="entry name" value="METHYLPHOSPHONATE SYNTHASE"/>
    <property type="match status" value="1"/>
</dbReference>
<evidence type="ECO:0000313" key="4">
    <source>
        <dbReference type="Proteomes" id="UP000271010"/>
    </source>
</evidence>
<dbReference type="Proteomes" id="UP000271010">
    <property type="component" value="Unassembled WGS sequence"/>
</dbReference>
<dbReference type="AlphaFoldDB" id="A0A3M9MRM0"/>
<dbReference type="RefSeq" id="WP_123133836.1">
    <property type="nucleotide sequence ID" value="NZ_RJJE01000017.1"/>
</dbReference>
<dbReference type="GO" id="GO:0003677">
    <property type="term" value="F:DNA binding"/>
    <property type="evidence" value="ECO:0007669"/>
    <property type="project" value="UniProtKB-KW"/>
</dbReference>
<sequence length="96" mass="10694">MNLGTAVKILRKQRGHSQKEFAEKCGISVNALCQIETNASFPQKSTIKRICEELGIPTSYLLFFSIDEDDVPVEKREIFNALGGPLKQLLLGAEKE</sequence>
<dbReference type="GO" id="GO:0005829">
    <property type="term" value="C:cytosol"/>
    <property type="evidence" value="ECO:0007669"/>
    <property type="project" value="TreeGrafter"/>
</dbReference>
<organism evidence="3 4">
    <name type="scientific">Rufibacter immobilis</name>
    <dbReference type="NCBI Taxonomy" id="1348778"/>
    <lineage>
        <taxon>Bacteria</taxon>
        <taxon>Pseudomonadati</taxon>
        <taxon>Bacteroidota</taxon>
        <taxon>Cytophagia</taxon>
        <taxon>Cytophagales</taxon>
        <taxon>Hymenobacteraceae</taxon>
        <taxon>Rufibacter</taxon>
    </lineage>
</organism>
<dbReference type="OrthoDB" id="7859381at2"/>
<dbReference type="SMART" id="SM00530">
    <property type="entry name" value="HTH_XRE"/>
    <property type="match status" value="1"/>
</dbReference>
<dbReference type="SUPFAM" id="SSF47413">
    <property type="entry name" value="lambda repressor-like DNA-binding domains"/>
    <property type="match status" value="1"/>
</dbReference>